<protein>
    <submittedName>
        <fullName evidence="1">Uncharacterized protein</fullName>
    </submittedName>
</protein>
<sequence length="606" mass="67163">MIPDEKKAMPWGLPPLRSEAILKQRQQQQQQKLMLLLQEGTACALISSAEKQSQPSDHYPYEQEKRSQSPVPESYSVNYLDDHTHAHAKGYTSLLPQQRHTSDIMSTRKRMAIFGLGMSMMAAAVLYIRFVMYDPRVIDPGTFSSTTLGTNPDTLEAVTWLLDAGFDEGNTVAWDRLAEMTDMYGNRMTASKGYDLSAQWVVRTIQEQDKNLTAYTEPVWVNDWQRGHESLVLYVPTRPGGQVDIPLLGLGNSVGTPSGGIEANVVPVHSFEELRKLGNESIAGHVVLYNYHYTDYGTAVKFRSRGAVEAEKFGAVGVLVRTVAPDTSFDSIHTGSSARASIPAASISAADANLIERLYHRSQSPQASSEHLAPRIRLSMEAQLRKDAKQSDNIIVDLPGTEKSEEVVLLSGHFDSWDVGVGAMDDGAGAFVSWEAARLIALNGRRPRRTIRVVMWNNEETLQRGARAYFEKHREEIHLHKFAIESDIGVFEPWGLTVQADKAMTTNLRNYGVDLIKILGAGNVTTPEVEGPGEDIRVLCDHGVPCAGLLSLNPENGAVPGDNKWTEHYFRHHHAASDRMEVIDKHQLRRSAAALAAWAYLIADLP</sequence>
<name>A0ACC1IHM7_9FUNG</name>
<gene>
    <name evidence="1" type="ORF">LPJ66_005160</name>
</gene>
<comment type="caution">
    <text evidence="1">The sequence shown here is derived from an EMBL/GenBank/DDBJ whole genome shotgun (WGS) entry which is preliminary data.</text>
</comment>
<evidence type="ECO:0000313" key="2">
    <source>
        <dbReference type="Proteomes" id="UP001150581"/>
    </source>
</evidence>
<dbReference type="EMBL" id="JANBPG010000687">
    <property type="protein sequence ID" value="KAJ1894485.1"/>
    <property type="molecule type" value="Genomic_DNA"/>
</dbReference>
<reference evidence="1" key="1">
    <citation type="submission" date="2022-07" db="EMBL/GenBank/DDBJ databases">
        <title>Phylogenomic reconstructions and comparative analyses of Kickxellomycotina fungi.</title>
        <authorList>
            <person name="Reynolds N.K."/>
            <person name="Stajich J.E."/>
            <person name="Barry K."/>
            <person name="Grigoriev I.V."/>
            <person name="Crous P."/>
            <person name="Smith M.E."/>
        </authorList>
    </citation>
    <scope>NUCLEOTIDE SEQUENCE</scope>
    <source>
        <strain evidence="1">Benny 63K</strain>
    </source>
</reference>
<organism evidence="1 2">
    <name type="scientific">Kickxella alabastrina</name>
    <dbReference type="NCBI Taxonomy" id="61397"/>
    <lineage>
        <taxon>Eukaryota</taxon>
        <taxon>Fungi</taxon>
        <taxon>Fungi incertae sedis</taxon>
        <taxon>Zoopagomycota</taxon>
        <taxon>Kickxellomycotina</taxon>
        <taxon>Kickxellomycetes</taxon>
        <taxon>Kickxellales</taxon>
        <taxon>Kickxellaceae</taxon>
        <taxon>Kickxella</taxon>
    </lineage>
</organism>
<evidence type="ECO:0000313" key="1">
    <source>
        <dbReference type="EMBL" id="KAJ1894485.1"/>
    </source>
</evidence>
<keyword evidence="2" id="KW-1185">Reference proteome</keyword>
<dbReference type="Proteomes" id="UP001150581">
    <property type="component" value="Unassembled WGS sequence"/>
</dbReference>
<accession>A0ACC1IHM7</accession>
<proteinExistence type="predicted"/>